<proteinExistence type="predicted"/>
<gene>
    <name evidence="2" type="ORF">CMV_013505</name>
</gene>
<organism evidence="2 3">
    <name type="scientific">Castanea mollissima</name>
    <name type="common">Chinese chestnut</name>
    <dbReference type="NCBI Taxonomy" id="60419"/>
    <lineage>
        <taxon>Eukaryota</taxon>
        <taxon>Viridiplantae</taxon>
        <taxon>Streptophyta</taxon>
        <taxon>Embryophyta</taxon>
        <taxon>Tracheophyta</taxon>
        <taxon>Spermatophyta</taxon>
        <taxon>Magnoliopsida</taxon>
        <taxon>eudicotyledons</taxon>
        <taxon>Gunneridae</taxon>
        <taxon>Pentapetalae</taxon>
        <taxon>rosids</taxon>
        <taxon>fabids</taxon>
        <taxon>Fagales</taxon>
        <taxon>Fagaceae</taxon>
        <taxon>Castanea</taxon>
    </lineage>
</organism>
<dbReference type="PANTHER" id="PTHR47682">
    <property type="entry name" value="TETRATRICOPEPTIDE REPEAT (TPR)-CONTAINING PROTEIN"/>
    <property type="match status" value="1"/>
</dbReference>
<dbReference type="OrthoDB" id="2423701at2759"/>
<dbReference type="EMBL" id="JRKL02001811">
    <property type="protein sequence ID" value="KAF3961925.1"/>
    <property type="molecule type" value="Genomic_DNA"/>
</dbReference>
<dbReference type="SUPFAM" id="SSF48452">
    <property type="entry name" value="TPR-like"/>
    <property type="match status" value="1"/>
</dbReference>
<keyword evidence="3" id="KW-1185">Reference proteome</keyword>
<reference evidence="2" key="1">
    <citation type="submission" date="2020-03" db="EMBL/GenBank/DDBJ databases">
        <title>Castanea mollissima Vanexum genome sequencing.</title>
        <authorList>
            <person name="Staton M."/>
        </authorList>
    </citation>
    <scope>NUCLEOTIDE SEQUENCE</scope>
    <source>
        <tissue evidence="2">Leaf</tissue>
    </source>
</reference>
<dbReference type="Proteomes" id="UP000737018">
    <property type="component" value="Unassembled WGS sequence"/>
</dbReference>
<dbReference type="Gene3D" id="1.25.40.10">
    <property type="entry name" value="Tetratricopeptide repeat domain"/>
    <property type="match status" value="1"/>
</dbReference>
<accession>A0A8J4R8H1</accession>
<keyword evidence="1" id="KW-0802">TPR repeat</keyword>
<dbReference type="PANTHER" id="PTHR47682:SF1">
    <property type="entry name" value="TETRATRICOPEPTIDE REPEAT (TPR)-CONTAINING PROTEIN"/>
    <property type="match status" value="1"/>
</dbReference>
<comment type="caution">
    <text evidence="2">The sequence shown here is derived from an EMBL/GenBank/DDBJ whole genome shotgun (WGS) entry which is preliminary data.</text>
</comment>
<evidence type="ECO:0000313" key="3">
    <source>
        <dbReference type="Proteomes" id="UP000737018"/>
    </source>
</evidence>
<evidence type="ECO:0000256" key="1">
    <source>
        <dbReference type="PROSITE-ProRule" id="PRU00339"/>
    </source>
</evidence>
<evidence type="ECO:0000313" key="2">
    <source>
        <dbReference type="EMBL" id="KAF3961925.1"/>
    </source>
</evidence>
<sequence>MEGSVRVRSICNICEAGRRSPLLIIKESSSSSLLWSRRWWMRNGKANGNGVSKKRGMRSMIKAERKEREREISEIRVCTNRTCRRQGSLETLETLLALAPPNLTVKSCGCLGRCGSGPNLVALPNSVIIGHCGTPARAAHIMVQLLLCGGDDDSSVVRLSLEALALSKSAQNEFSQANFSQADLLLSQAINLKPFGAIHILYLDRSRARLALGNYSGALEDAREALNFAPHYPQAYICLGDAFLAVDQFDSAESSYLTSLRIDPSVRRSKSFKARITKLQEKLAAANMS</sequence>
<dbReference type="InterPro" id="IPR019734">
    <property type="entry name" value="TPR_rpt"/>
</dbReference>
<protein>
    <submittedName>
        <fullName evidence="2">Uncharacterized protein</fullName>
    </submittedName>
</protein>
<dbReference type="CDD" id="cd02980">
    <property type="entry name" value="TRX_Fd_family"/>
    <property type="match status" value="1"/>
</dbReference>
<dbReference type="PROSITE" id="PS50005">
    <property type="entry name" value="TPR"/>
    <property type="match status" value="1"/>
</dbReference>
<name>A0A8J4R8H1_9ROSI</name>
<dbReference type="InterPro" id="IPR036249">
    <property type="entry name" value="Thioredoxin-like_sf"/>
</dbReference>
<dbReference type="SMART" id="SM00028">
    <property type="entry name" value="TPR"/>
    <property type="match status" value="2"/>
</dbReference>
<dbReference type="InterPro" id="IPR011990">
    <property type="entry name" value="TPR-like_helical_dom_sf"/>
</dbReference>
<dbReference type="AlphaFoldDB" id="A0A8J4R8H1"/>
<feature type="repeat" description="TPR" evidence="1">
    <location>
        <begin position="233"/>
        <end position="266"/>
    </location>
</feature>
<dbReference type="SUPFAM" id="SSF52833">
    <property type="entry name" value="Thioredoxin-like"/>
    <property type="match status" value="1"/>
</dbReference>
<dbReference type="Gene3D" id="3.40.30.10">
    <property type="entry name" value="Glutaredoxin"/>
    <property type="match status" value="1"/>
</dbReference>